<name>A0ABT4Y3S6_METRE</name>
<dbReference type="EMBL" id="JANEWF010000006">
    <property type="protein sequence ID" value="MDA8483265.1"/>
    <property type="molecule type" value="Genomic_DNA"/>
</dbReference>
<accession>A0ABT4Y3S6</accession>
<protein>
    <submittedName>
        <fullName evidence="1">Uncharacterized protein</fullName>
    </submittedName>
</protein>
<evidence type="ECO:0000313" key="2">
    <source>
        <dbReference type="Proteomes" id="UP001211689"/>
    </source>
</evidence>
<proteinExistence type="predicted"/>
<dbReference type="RefSeq" id="WP_271470566.1">
    <property type="nucleotide sequence ID" value="NZ_JANEWF010000006.1"/>
</dbReference>
<comment type="caution">
    <text evidence="1">The sequence shown here is derived from an EMBL/GenBank/DDBJ whole genome shotgun (WGS) entry which is preliminary data.</text>
</comment>
<sequence length="83" mass="9532">MSIDLEERRLRELLDRLDSRLHAVQMIAEVDLDNAALREGIPGPYLDNIKESALVDALIHLSRSNLEDLWQLVKMEELPLGVR</sequence>
<gene>
    <name evidence="1" type="ORF">NNO07_09305</name>
</gene>
<evidence type="ECO:0000313" key="1">
    <source>
        <dbReference type="EMBL" id="MDA8483265.1"/>
    </source>
</evidence>
<organism evidence="1 2">
    <name type="scientific">Metapseudomonas resinovorans</name>
    <name type="common">Pseudomonas resinovorans</name>
    <dbReference type="NCBI Taxonomy" id="53412"/>
    <lineage>
        <taxon>Bacteria</taxon>
        <taxon>Pseudomonadati</taxon>
        <taxon>Pseudomonadota</taxon>
        <taxon>Gammaproteobacteria</taxon>
        <taxon>Pseudomonadales</taxon>
        <taxon>Pseudomonadaceae</taxon>
        <taxon>Metapseudomonas</taxon>
    </lineage>
</organism>
<keyword evidence="2" id="KW-1185">Reference proteome</keyword>
<reference evidence="1 2" key="1">
    <citation type="submission" date="2022-07" db="EMBL/GenBank/DDBJ databases">
        <title>Genome Analysis of Selected Gammaproteobacteria from Nigerian Food snails.</title>
        <authorList>
            <person name="Okafor A.C."/>
        </authorList>
    </citation>
    <scope>NUCLEOTIDE SEQUENCE [LARGE SCALE GENOMIC DNA]</scope>
    <source>
        <strain evidence="1 2">Awg 2</strain>
    </source>
</reference>
<dbReference type="Proteomes" id="UP001211689">
    <property type="component" value="Unassembled WGS sequence"/>
</dbReference>